<evidence type="ECO:0000256" key="4">
    <source>
        <dbReference type="ARBA" id="ARBA00004931"/>
    </source>
</evidence>
<dbReference type="AlphaFoldDB" id="A0A1G6XZ81"/>
<name>A0A1G6XZ81_9PROT</name>
<protein>
    <recommendedName>
        <fullName evidence="8">Probable branched-chain-amino-acid aminotransferase</fullName>
        <ecNumber evidence="7">2.6.1.42</ecNumber>
    </recommendedName>
</protein>
<dbReference type="GO" id="GO:0005829">
    <property type="term" value="C:cytosol"/>
    <property type="evidence" value="ECO:0007669"/>
    <property type="project" value="TreeGrafter"/>
</dbReference>
<comment type="pathway">
    <text evidence="4">Amino-acid biosynthesis; L-valine biosynthesis; L-valine from pyruvate: step 4/4.</text>
</comment>
<evidence type="ECO:0000256" key="2">
    <source>
        <dbReference type="ARBA" id="ARBA00003109"/>
    </source>
</evidence>
<dbReference type="EC" id="2.6.1.42" evidence="7"/>
<comment type="function">
    <text evidence="2">Acts on leucine, isoleucine and valine.</text>
</comment>
<dbReference type="CDD" id="cd01558">
    <property type="entry name" value="D-AAT_like"/>
    <property type="match status" value="1"/>
</dbReference>
<evidence type="ECO:0000256" key="8">
    <source>
        <dbReference type="ARBA" id="ARBA00014472"/>
    </source>
</evidence>
<dbReference type="InterPro" id="IPR036038">
    <property type="entry name" value="Aminotransferase-like"/>
</dbReference>
<dbReference type="Proteomes" id="UP000183685">
    <property type="component" value="Unassembled WGS sequence"/>
</dbReference>
<dbReference type="GO" id="GO:0004084">
    <property type="term" value="F:branched-chain-amino-acid transaminase activity"/>
    <property type="evidence" value="ECO:0007669"/>
    <property type="project" value="UniProtKB-EC"/>
</dbReference>
<evidence type="ECO:0000256" key="11">
    <source>
        <dbReference type="ARBA" id="ARBA00048212"/>
    </source>
</evidence>
<dbReference type="SUPFAM" id="SSF56752">
    <property type="entry name" value="D-aminoacid aminotransferase-like PLP-dependent enzymes"/>
    <property type="match status" value="1"/>
</dbReference>
<keyword evidence="10" id="KW-0100">Branched-chain amino acid biosynthesis</keyword>
<evidence type="ECO:0000313" key="15">
    <source>
        <dbReference type="Proteomes" id="UP000183685"/>
    </source>
</evidence>
<evidence type="ECO:0000256" key="1">
    <source>
        <dbReference type="ARBA" id="ARBA00001933"/>
    </source>
</evidence>
<reference evidence="14 15" key="1">
    <citation type="submission" date="2016-10" db="EMBL/GenBank/DDBJ databases">
        <authorList>
            <person name="de Groot N.N."/>
        </authorList>
    </citation>
    <scope>NUCLEOTIDE SEQUENCE [LARGE SCALE GENOMIC DNA]</scope>
    <source>
        <strain evidence="14 15">CGMCC 1.9109</strain>
    </source>
</reference>
<evidence type="ECO:0000313" key="14">
    <source>
        <dbReference type="EMBL" id="SDD83469.1"/>
    </source>
</evidence>
<sequence>MSRIAYVNGAYVPMSEACVHIDDRGYQFADGVYEGVSVRHGKLIDLEPHLDRLWRSLGELQMMAPMDRGPMRLVLKEVVRRNRIKDGFLYLQITRGVAPRDHPFPAQTPWPAMVVTAKRLNFDAVMDRAMTQGVAGSSQPDIRWGRCDVKSTSLLPNILAKQAAREAGAFEAVMVDRDGYVTEGSSTNIWMVTKDGTLVTRSTDDNILPGITRASVMKVARDLQMKVEERAFTLEEAKGAAEMFLTSSTSCAMPIVSLDGQKIGDGTPGPVAKRLVEAYKAFMDA</sequence>
<gene>
    <name evidence="14" type="ORF">SAMN04488071_1423</name>
</gene>
<comment type="catalytic activity">
    <reaction evidence="12">
        <text>L-isoleucine + 2-oxoglutarate = (S)-3-methyl-2-oxopentanoate + L-glutamate</text>
        <dbReference type="Rhea" id="RHEA:24801"/>
        <dbReference type="ChEBI" id="CHEBI:16810"/>
        <dbReference type="ChEBI" id="CHEBI:29985"/>
        <dbReference type="ChEBI" id="CHEBI:35146"/>
        <dbReference type="ChEBI" id="CHEBI:58045"/>
        <dbReference type="EC" id="2.6.1.42"/>
    </reaction>
</comment>
<evidence type="ECO:0000256" key="13">
    <source>
        <dbReference type="ARBA" id="ARBA00049229"/>
    </source>
</evidence>
<evidence type="ECO:0000256" key="12">
    <source>
        <dbReference type="ARBA" id="ARBA00048798"/>
    </source>
</evidence>
<dbReference type="Pfam" id="PF01063">
    <property type="entry name" value="Aminotran_4"/>
    <property type="match status" value="1"/>
</dbReference>
<comment type="pathway">
    <text evidence="5">Amino-acid biosynthesis; L-leucine biosynthesis; L-leucine from 3-methyl-2-oxobutanoate: step 4/4.</text>
</comment>
<evidence type="ECO:0000256" key="7">
    <source>
        <dbReference type="ARBA" id="ARBA00013053"/>
    </source>
</evidence>
<keyword evidence="15" id="KW-1185">Reference proteome</keyword>
<evidence type="ECO:0000256" key="6">
    <source>
        <dbReference type="ARBA" id="ARBA00009320"/>
    </source>
</evidence>
<evidence type="ECO:0000256" key="9">
    <source>
        <dbReference type="ARBA" id="ARBA00022898"/>
    </source>
</evidence>
<keyword evidence="9" id="KW-0663">Pyridoxal phosphate</keyword>
<keyword evidence="10" id="KW-0028">Amino-acid biosynthesis</keyword>
<organism evidence="14 15">
    <name type="scientific">Kordiimonas lacus</name>
    <dbReference type="NCBI Taxonomy" id="637679"/>
    <lineage>
        <taxon>Bacteria</taxon>
        <taxon>Pseudomonadati</taxon>
        <taxon>Pseudomonadota</taxon>
        <taxon>Alphaproteobacteria</taxon>
        <taxon>Kordiimonadales</taxon>
        <taxon>Kordiimonadaceae</taxon>
        <taxon>Kordiimonas</taxon>
    </lineage>
</organism>
<dbReference type="PANTHER" id="PTHR42743">
    <property type="entry name" value="AMINO-ACID AMINOTRANSFERASE"/>
    <property type="match status" value="1"/>
</dbReference>
<dbReference type="NCBIfam" id="NF005209">
    <property type="entry name" value="PRK06680.1"/>
    <property type="match status" value="1"/>
</dbReference>
<accession>A0A1G6XZ81</accession>
<evidence type="ECO:0000256" key="5">
    <source>
        <dbReference type="ARBA" id="ARBA00005072"/>
    </source>
</evidence>
<comment type="catalytic activity">
    <reaction evidence="11">
        <text>L-valine + 2-oxoglutarate = 3-methyl-2-oxobutanoate + L-glutamate</text>
        <dbReference type="Rhea" id="RHEA:24813"/>
        <dbReference type="ChEBI" id="CHEBI:11851"/>
        <dbReference type="ChEBI" id="CHEBI:16810"/>
        <dbReference type="ChEBI" id="CHEBI:29985"/>
        <dbReference type="ChEBI" id="CHEBI:57762"/>
        <dbReference type="EC" id="2.6.1.42"/>
    </reaction>
</comment>
<dbReference type="OrthoDB" id="9805628at2"/>
<dbReference type="GO" id="GO:0008652">
    <property type="term" value="P:amino acid biosynthetic process"/>
    <property type="evidence" value="ECO:0007669"/>
    <property type="project" value="UniProtKB-ARBA"/>
</dbReference>
<comment type="catalytic activity">
    <reaction evidence="13">
        <text>L-leucine + 2-oxoglutarate = 4-methyl-2-oxopentanoate + L-glutamate</text>
        <dbReference type="Rhea" id="RHEA:18321"/>
        <dbReference type="ChEBI" id="CHEBI:16810"/>
        <dbReference type="ChEBI" id="CHEBI:17865"/>
        <dbReference type="ChEBI" id="CHEBI:29985"/>
        <dbReference type="ChEBI" id="CHEBI:57427"/>
        <dbReference type="EC" id="2.6.1.42"/>
    </reaction>
</comment>
<comment type="similarity">
    <text evidence="6">Belongs to the class-IV pyridoxal-phosphate-dependent aminotransferase family.</text>
</comment>
<comment type="cofactor">
    <cofactor evidence="1">
        <name>pyridoxal 5'-phosphate</name>
        <dbReference type="ChEBI" id="CHEBI:597326"/>
    </cofactor>
</comment>
<proteinExistence type="inferred from homology"/>
<dbReference type="InterPro" id="IPR043131">
    <property type="entry name" value="BCAT-like_N"/>
</dbReference>
<dbReference type="FunFam" id="3.20.10.10:FF:000002">
    <property type="entry name" value="D-alanine aminotransferase"/>
    <property type="match status" value="1"/>
</dbReference>
<dbReference type="Gene3D" id="3.20.10.10">
    <property type="entry name" value="D-amino Acid Aminotransferase, subunit A, domain 2"/>
    <property type="match status" value="1"/>
</dbReference>
<evidence type="ECO:0000256" key="10">
    <source>
        <dbReference type="ARBA" id="ARBA00023304"/>
    </source>
</evidence>
<dbReference type="STRING" id="637679.GCA_001550055_01104"/>
<dbReference type="InterPro" id="IPR043132">
    <property type="entry name" value="BCAT-like_C"/>
</dbReference>
<dbReference type="EMBL" id="FNAK01000003">
    <property type="protein sequence ID" value="SDD83469.1"/>
    <property type="molecule type" value="Genomic_DNA"/>
</dbReference>
<dbReference type="InterPro" id="IPR050571">
    <property type="entry name" value="Class-IV_PLP-Dep_Aminotrnsfr"/>
</dbReference>
<dbReference type="GO" id="GO:0009082">
    <property type="term" value="P:branched-chain amino acid biosynthetic process"/>
    <property type="evidence" value="ECO:0007669"/>
    <property type="project" value="UniProtKB-KW"/>
</dbReference>
<dbReference type="Gene3D" id="3.30.470.10">
    <property type="match status" value="1"/>
</dbReference>
<dbReference type="RefSeq" id="WP_068301987.1">
    <property type="nucleotide sequence ID" value="NZ_FNAK01000003.1"/>
</dbReference>
<dbReference type="InterPro" id="IPR001544">
    <property type="entry name" value="Aminotrans_IV"/>
</dbReference>
<evidence type="ECO:0000256" key="3">
    <source>
        <dbReference type="ARBA" id="ARBA00004824"/>
    </source>
</evidence>
<dbReference type="PANTHER" id="PTHR42743:SF11">
    <property type="entry name" value="AMINODEOXYCHORISMATE LYASE"/>
    <property type="match status" value="1"/>
</dbReference>
<comment type="pathway">
    <text evidence="3">Amino-acid biosynthesis; L-isoleucine biosynthesis; L-isoleucine from 2-oxobutanoate: step 4/4.</text>
</comment>